<evidence type="ECO:0000313" key="2">
    <source>
        <dbReference type="Proteomes" id="UP001163603"/>
    </source>
</evidence>
<accession>A0ACC0XJN6</accession>
<evidence type="ECO:0000313" key="1">
    <source>
        <dbReference type="EMBL" id="KAJ0018618.1"/>
    </source>
</evidence>
<proteinExistence type="predicted"/>
<organism evidence="1 2">
    <name type="scientific">Pistacia integerrima</name>
    <dbReference type="NCBI Taxonomy" id="434235"/>
    <lineage>
        <taxon>Eukaryota</taxon>
        <taxon>Viridiplantae</taxon>
        <taxon>Streptophyta</taxon>
        <taxon>Embryophyta</taxon>
        <taxon>Tracheophyta</taxon>
        <taxon>Spermatophyta</taxon>
        <taxon>Magnoliopsida</taxon>
        <taxon>eudicotyledons</taxon>
        <taxon>Gunneridae</taxon>
        <taxon>Pentapetalae</taxon>
        <taxon>rosids</taxon>
        <taxon>malvids</taxon>
        <taxon>Sapindales</taxon>
        <taxon>Anacardiaceae</taxon>
        <taxon>Pistacia</taxon>
    </lineage>
</organism>
<keyword evidence="2" id="KW-1185">Reference proteome</keyword>
<name>A0ACC0XJN6_9ROSI</name>
<dbReference type="Proteomes" id="UP001163603">
    <property type="component" value="Chromosome 12"/>
</dbReference>
<sequence>MPTMESSAAKRDLYARWEKSNMLSLIAMKRTIADYLMSGLPETTNARAFLTAINQRFQVSNNAEAGNLMSALTEARYDNSKRVREFILRIVDIQLKLKNHEIPINDNFIVSHTLNSLPTNFSQIKIAYIA</sequence>
<comment type="caution">
    <text evidence="1">The sequence shown here is derived from an EMBL/GenBank/DDBJ whole genome shotgun (WGS) entry which is preliminary data.</text>
</comment>
<protein>
    <submittedName>
        <fullName evidence="1">Uncharacterized protein</fullName>
    </submittedName>
</protein>
<gene>
    <name evidence="1" type="ORF">Pint_11012</name>
</gene>
<dbReference type="EMBL" id="CM047747">
    <property type="protein sequence ID" value="KAJ0018618.1"/>
    <property type="molecule type" value="Genomic_DNA"/>
</dbReference>
<reference evidence="2" key="1">
    <citation type="journal article" date="2023" name="G3 (Bethesda)">
        <title>Genome assembly and association tests identify interacting loci associated with vigor, precocity, and sex in interspecific pistachio rootstocks.</title>
        <authorList>
            <person name="Palmer W."/>
            <person name="Jacygrad E."/>
            <person name="Sagayaradj S."/>
            <person name="Cavanaugh K."/>
            <person name="Han R."/>
            <person name="Bertier L."/>
            <person name="Beede B."/>
            <person name="Kafkas S."/>
            <person name="Golino D."/>
            <person name="Preece J."/>
            <person name="Michelmore R."/>
        </authorList>
    </citation>
    <scope>NUCLEOTIDE SEQUENCE [LARGE SCALE GENOMIC DNA]</scope>
</reference>